<evidence type="ECO:0000313" key="2">
    <source>
        <dbReference type="Proteomes" id="UP000467006"/>
    </source>
</evidence>
<dbReference type="RefSeq" id="WP_098002292.1">
    <property type="nucleotide sequence ID" value="NZ_AP022563.1"/>
</dbReference>
<keyword evidence="2" id="KW-1185">Reference proteome</keyword>
<gene>
    <name evidence="1" type="ORF">MDUV_31780</name>
</gene>
<protein>
    <submittedName>
        <fullName evidence="1">Uncharacterized protein</fullName>
    </submittedName>
</protein>
<dbReference type="Proteomes" id="UP000467006">
    <property type="component" value="Chromosome"/>
</dbReference>
<evidence type="ECO:0000313" key="1">
    <source>
        <dbReference type="EMBL" id="BBX18318.1"/>
    </source>
</evidence>
<dbReference type="KEGG" id="mdu:MDUV_31780"/>
<reference evidence="1 2" key="1">
    <citation type="journal article" date="2019" name="Emerg. Microbes Infect.">
        <title>Comprehensive subspecies identification of 175 nontuberculous mycobacteria species based on 7547 genomic profiles.</title>
        <authorList>
            <person name="Matsumoto Y."/>
            <person name="Kinjo T."/>
            <person name="Motooka D."/>
            <person name="Nabeya D."/>
            <person name="Jung N."/>
            <person name="Uechi K."/>
            <person name="Horii T."/>
            <person name="Iida T."/>
            <person name="Fujita J."/>
            <person name="Nakamura S."/>
        </authorList>
    </citation>
    <scope>NUCLEOTIDE SEQUENCE [LARGE SCALE GENOMIC DNA]</scope>
    <source>
        <strain evidence="1 2">JCM 6396</strain>
    </source>
</reference>
<accession>A0A7I7K443</accession>
<name>A0A7I7K443_9MYCO</name>
<proteinExistence type="predicted"/>
<dbReference type="EMBL" id="AP022563">
    <property type="protein sequence ID" value="BBX18318.1"/>
    <property type="molecule type" value="Genomic_DNA"/>
</dbReference>
<sequence length="154" mass="16298">MSPSLPNTPQAGGPTAPPPSDAESRAQVVDAAKDVVRAANLRVTYASFQWEWCNDQGDPPFHGRVDVAFETPPGQSVSRQIADTLAARPGWAPGPPPGFQPAGDAVHKGGVMVLVGPGNYPDRGAVEIYGECRNMNDHRDDNQLADITDEVRGG</sequence>
<dbReference type="AlphaFoldDB" id="A0A7I7K443"/>
<organism evidence="1 2">
    <name type="scientific">Mycolicibacterium duvalii</name>
    <dbReference type="NCBI Taxonomy" id="39688"/>
    <lineage>
        <taxon>Bacteria</taxon>
        <taxon>Bacillati</taxon>
        <taxon>Actinomycetota</taxon>
        <taxon>Actinomycetes</taxon>
        <taxon>Mycobacteriales</taxon>
        <taxon>Mycobacteriaceae</taxon>
        <taxon>Mycolicibacterium</taxon>
    </lineage>
</organism>
<dbReference type="OrthoDB" id="4749578at2"/>